<dbReference type="EMBL" id="CAMPGE010001600">
    <property type="protein sequence ID" value="CAI2360394.1"/>
    <property type="molecule type" value="Genomic_DNA"/>
</dbReference>
<protein>
    <submittedName>
        <fullName evidence="1">Uncharacterized protein</fullName>
    </submittedName>
</protein>
<proteinExistence type="predicted"/>
<comment type="caution">
    <text evidence="1">The sequence shown here is derived from an EMBL/GenBank/DDBJ whole genome shotgun (WGS) entry which is preliminary data.</text>
</comment>
<organism evidence="1 2">
    <name type="scientific">Euplotes crassus</name>
    <dbReference type="NCBI Taxonomy" id="5936"/>
    <lineage>
        <taxon>Eukaryota</taxon>
        <taxon>Sar</taxon>
        <taxon>Alveolata</taxon>
        <taxon>Ciliophora</taxon>
        <taxon>Intramacronucleata</taxon>
        <taxon>Spirotrichea</taxon>
        <taxon>Hypotrichia</taxon>
        <taxon>Euplotida</taxon>
        <taxon>Euplotidae</taxon>
        <taxon>Moneuplotes</taxon>
    </lineage>
</organism>
<dbReference type="Proteomes" id="UP001295684">
    <property type="component" value="Unassembled WGS sequence"/>
</dbReference>
<accession>A0AAD1U7B5</accession>
<reference evidence="1" key="1">
    <citation type="submission" date="2023-07" db="EMBL/GenBank/DDBJ databases">
        <authorList>
            <consortium name="AG Swart"/>
            <person name="Singh M."/>
            <person name="Singh A."/>
            <person name="Seah K."/>
            <person name="Emmerich C."/>
        </authorList>
    </citation>
    <scope>NUCLEOTIDE SEQUENCE</scope>
    <source>
        <strain evidence="1">DP1</strain>
    </source>
</reference>
<keyword evidence="2" id="KW-1185">Reference proteome</keyword>
<sequence>MFGRVFMTTYRKLKRRENCSSLPTTNGSIWRLYTDIKRKWVCEKANMKIIRY</sequence>
<name>A0AAD1U7B5_EUPCR</name>
<dbReference type="AlphaFoldDB" id="A0AAD1U7B5"/>
<gene>
    <name evidence="1" type="ORF">ECRASSUSDP1_LOCUS1696</name>
</gene>
<evidence type="ECO:0000313" key="1">
    <source>
        <dbReference type="EMBL" id="CAI2360394.1"/>
    </source>
</evidence>
<evidence type="ECO:0000313" key="2">
    <source>
        <dbReference type="Proteomes" id="UP001295684"/>
    </source>
</evidence>